<keyword evidence="3" id="KW-1003">Cell membrane</keyword>
<dbReference type="Pfam" id="PF19300">
    <property type="entry name" value="BPD_transp_1_N"/>
    <property type="match status" value="1"/>
</dbReference>
<feature type="domain" description="ABC transmembrane type-1" evidence="8">
    <location>
        <begin position="95"/>
        <end position="298"/>
    </location>
</feature>
<dbReference type="SUPFAM" id="SSF161098">
    <property type="entry name" value="MetI-like"/>
    <property type="match status" value="1"/>
</dbReference>
<dbReference type="AlphaFoldDB" id="A0A0N9HUC4"/>
<proteinExistence type="inferred from homology"/>
<keyword evidence="2 7" id="KW-0813">Transport</keyword>
<keyword evidence="10" id="KW-1185">Reference proteome</keyword>
<dbReference type="EMBL" id="CP012752">
    <property type="protein sequence ID" value="ALG06537.1"/>
    <property type="molecule type" value="Genomic_DNA"/>
</dbReference>
<evidence type="ECO:0000259" key="8">
    <source>
        <dbReference type="PROSITE" id="PS50928"/>
    </source>
</evidence>
<dbReference type="PANTHER" id="PTHR43163:SF7">
    <property type="entry name" value="DIPEPTIDE-TRANSPORT INTEGRAL MEMBRANE PROTEIN ABC TRANSPORTER DPPB-RELATED"/>
    <property type="match status" value="1"/>
</dbReference>
<dbReference type="RefSeq" id="WP_054288510.1">
    <property type="nucleotide sequence ID" value="NZ_CP012752.1"/>
</dbReference>
<feature type="transmembrane region" description="Helical" evidence="7">
    <location>
        <begin position="175"/>
        <end position="193"/>
    </location>
</feature>
<keyword evidence="6 7" id="KW-0472">Membrane</keyword>
<evidence type="ECO:0000256" key="4">
    <source>
        <dbReference type="ARBA" id="ARBA00022692"/>
    </source>
</evidence>
<dbReference type="InterPro" id="IPR000515">
    <property type="entry name" value="MetI-like"/>
</dbReference>
<keyword evidence="4 7" id="KW-0812">Transmembrane</keyword>
<protein>
    <submittedName>
        <fullName evidence="9">ABC transporter permease</fullName>
    </submittedName>
</protein>
<gene>
    <name evidence="9" type="ORF">AOZ06_05995</name>
</gene>
<evidence type="ECO:0000256" key="3">
    <source>
        <dbReference type="ARBA" id="ARBA00022475"/>
    </source>
</evidence>
<evidence type="ECO:0000256" key="5">
    <source>
        <dbReference type="ARBA" id="ARBA00022989"/>
    </source>
</evidence>
<dbReference type="Gene3D" id="1.10.3720.10">
    <property type="entry name" value="MetI-like"/>
    <property type="match status" value="1"/>
</dbReference>
<dbReference type="GO" id="GO:0005886">
    <property type="term" value="C:plasma membrane"/>
    <property type="evidence" value="ECO:0007669"/>
    <property type="project" value="UniProtKB-SubCell"/>
</dbReference>
<evidence type="ECO:0000256" key="6">
    <source>
        <dbReference type="ARBA" id="ARBA00023136"/>
    </source>
</evidence>
<feature type="transmembrane region" description="Helical" evidence="7">
    <location>
        <begin position="131"/>
        <end position="155"/>
    </location>
</feature>
<dbReference type="CDD" id="cd06261">
    <property type="entry name" value="TM_PBP2"/>
    <property type="match status" value="1"/>
</dbReference>
<organism evidence="9 10">
    <name type="scientific">Kibdelosporangium phytohabitans</name>
    <dbReference type="NCBI Taxonomy" id="860235"/>
    <lineage>
        <taxon>Bacteria</taxon>
        <taxon>Bacillati</taxon>
        <taxon>Actinomycetota</taxon>
        <taxon>Actinomycetes</taxon>
        <taxon>Pseudonocardiales</taxon>
        <taxon>Pseudonocardiaceae</taxon>
        <taxon>Kibdelosporangium</taxon>
    </lineage>
</organism>
<feature type="transmembrane region" description="Helical" evidence="7">
    <location>
        <begin position="97"/>
        <end position="119"/>
    </location>
</feature>
<evidence type="ECO:0000313" key="10">
    <source>
        <dbReference type="Proteomes" id="UP000063699"/>
    </source>
</evidence>
<dbReference type="STRING" id="860235.AOZ06_05995"/>
<comment type="subcellular location">
    <subcellularLocation>
        <location evidence="1 7">Cell membrane</location>
        <topology evidence="1 7">Multi-pass membrane protein</topology>
    </subcellularLocation>
</comment>
<dbReference type="InterPro" id="IPR035906">
    <property type="entry name" value="MetI-like_sf"/>
</dbReference>
<sequence length="308" mass="33488">MGRYLLRRLLQFIPVFLGTTFIVYTLVWAVPGDPFAGKCGERQCPETFVSLMTDRYGLNDPLVVQYFTYLGKVVSGNLGETFSGVSISEQLLNSAPITVRLAIVALLIQIVIGVVAGVVTGIRGRGFLDNLVLVSTLFLISLPTFVTGSVLQILLGVEWGIINPTVSAEATWGELIVPGFVLGAISMAYVTRLTRTSIAENRRADYVRTAIAKGQPNRRVVFVHLLRNSAIPVVTFLGTDLGSLMGGAIVTEGVFNINGIGGLIFRNIAEKEGVMVTTIVTLLVLVYLLMSLFVDLLYAVLDPRIRYD</sequence>
<comment type="similarity">
    <text evidence="7">Belongs to the binding-protein-dependent transport system permease family.</text>
</comment>
<dbReference type="OrthoDB" id="9778910at2"/>
<feature type="transmembrane region" description="Helical" evidence="7">
    <location>
        <begin position="274"/>
        <end position="301"/>
    </location>
</feature>
<dbReference type="KEGG" id="kphy:AOZ06_05995"/>
<accession>A0A0N9HUC4</accession>
<dbReference type="PROSITE" id="PS50928">
    <property type="entry name" value="ABC_TM1"/>
    <property type="match status" value="1"/>
</dbReference>
<evidence type="ECO:0000256" key="2">
    <source>
        <dbReference type="ARBA" id="ARBA00022448"/>
    </source>
</evidence>
<evidence type="ECO:0000256" key="7">
    <source>
        <dbReference type="RuleBase" id="RU363032"/>
    </source>
</evidence>
<dbReference type="InterPro" id="IPR045621">
    <property type="entry name" value="BPD_transp_1_N"/>
</dbReference>
<name>A0A0N9HUC4_9PSEU</name>
<evidence type="ECO:0000313" key="9">
    <source>
        <dbReference type="EMBL" id="ALG06537.1"/>
    </source>
</evidence>
<reference evidence="9 10" key="1">
    <citation type="submission" date="2015-07" db="EMBL/GenBank/DDBJ databases">
        <title>Genome sequencing of Kibdelosporangium phytohabitans.</title>
        <authorList>
            <person name="Qin S."/>
            <person name="Xing K."/>
        </authorList>
    </citation>
    <scope>NUCLEOTIDE SEQUENCE [LARGE SCALE GENOMIC DNA]</scope>
    <source>
        <strain evidence="9 10">KLBMP1111</strain>
    </source>
</reference>
<dbReference type="GO" id="GO:0055085">
    <property type="term" value="P:transmembrane transport"/>
    <property type="evidence" value="ECO:0007669"/>
    <property type="project" value="InterPro"/>
</dbReference>
<dbReference type="PANTHER" id="PTHR43163">
    <property type="entry name" value="DIPEPTIDE TRANSPORT SYSTEM PERMEASE PROTEIN DPPB-RELATED"/>
    <property type="match status" value="1"/>
</dbReference>
<feature type="transmembrane region" description="Helical" evidence="7">
    <location>
        <begin position="12"/>
        <end position="30"/>
    </location>
</feature>
<evidence type="ECO:0000256" key="1">
    <source>
        <dbReference type="ARBA" id="ARBA00004651"/>
    </source>
</evidence>
<dbReference type="Pfam" id="PF00528">
    <property type="entry name" value="BPD_transp_1"/>
    <property type="match status" value="1"/>
</dbReference>
<dbReference type="Proteomes" id="UP000063699">
    <property type="component" value="Chromosome"/>
</dbReference>
<keyword evidence="5 7" id="KW-1133">Transmembrane helix</keyword>